<gene>
    <name evidence="1" type="ORF">GCM10022236_52530</name>
</gene>
<accession>A0ABP7AZ99</accession>
<comment type="caution">
    <text evidence="1">The sequence shown here is derived from an EMBL/GenBank/DDBJ whole genome shotgun (WGS) entry which is preliminary data.</text>
</comment>
<sequence>MCRRWGWHAADLLSEPHGTIAEMNWSLDSPVSFVGTHGRLIDRRRLGVMCGGRDAAGPIAALDAYRSTDGGYGWSLEPDHRSAAAGPMSQLIPGCWRRPTSASAPTSND</sequence>
<protein>
    <submittedName>
        <fullName evidence="1">Uncharacterized protein</fullName>
    </submittedName>
</protein>
<name>A0ABP7AZ99_9ACTN</name>
<evidence type="ECO:0000313" key="2">
    <source>
        <dbReference type="Proteomes" id="UP001501490"/>
    </source>
</evidence>
<organism evidence="1 2">
    <name type="scientific">Microlunatus ginsengisoli</name>
    <dbReference type="NCBI Taxonomy" id="363863"/>
    <lineage>
        <taxon>Bacteria</taxon>
        <taxon>Bacillati</taxon>
        <taxon>Actinomycetota</taxon>
        <taxon>Actinomycetes</taxon>
        <taxon>Propionibacteriales</taxon>
        <taxon>Propionibacteriaceae</taxon>
        <taxon>Microlunatus</taxon>
    </lineage>
</organism>
<dbReference type="EMBL" id="BAABAB010000056">
    <property type="protein sequence ID" value="GAA3643357.1"/>
    <property type="molecule type" value="Genomic_DNA"/>
</dbReference>
<evidence type="ECO:0000313" key="1">
    <source>
        <dbReference type="EMBL" id="GAA3643357.1"/>
    </source>
</evidence>
<keyword evidence="2" id="KW-1185">Reference proteome</keyword>
<reference evidence="2" key="1">
    <citation type="journal article" date="2019" name="Int. J. Syst. Evol. Microbiol.">
        <title>The Global Catalogue of Microorganisms (GCM) 10K type strain sequencing project: providing services to taxonomists for standard genome sequencing and annotation.</title>
        <authorList>
            <consortium name="The Broad Institute Genomics Platform"/>
            <consortium name="The Broad Institute Genome Sequencing Center for Infectious Disease"/>
            <person name="Wu L."/>
            <person name="Ma J."/>
        </authorList>
    </citation>
    <scope>NUCLEOTIDE SEQUENCE [LARGE SCALE GENOMIC DNA]</scope>
    <source>
        <strain evidence="2">JCM 16929</strain>
    </source>
</reference>
<proteinExistence type="predicted"/>
<dbReference type="Proteomes" id="UP001501490">
    <property type="component" value="Unassembled WGS sequence"/>
</dbReference>